<keyword evidence="3" id="KW-1185">Reference proteome</keyword>
<feature type="compositionally biased region" description="Low complexity" evidence="1">
    <location>
        <begin position="40"/>
        <end position="50"/>
    </location>
</feature>
<organism evidence="2 3">
    <name type="scientific">Micromonospora olivasterospora</name>
    <dbReference type="NCBI Taxonomy" id="1880"/>
    <lineage>
        <taxon>Bacteria</taxon>
        <taxon>Bacillati</taxon>
        <taxon>Actinomycetota</taxon>
        <taxon>Actinomycetes</taxon>
        <taxon>Micromonosporales</taxon>
        <taxon>Micromonosporaceae</taxon>
        <taxon>Micromonospora</taxon>
    </lineage>
</organism>
<dbReference type="EMBL" id="VLKE01000001">
    <property type="protein sequence ID" value="TWH69702.1"/>
    <property type="molecule type" value="Genomic_DNA"/>
</dbReference>
<dbReference type="AlphaFoldDB" id="A0A562IFN3"/>
<proteinExistence type="predicted"/>
<evidence type="ECO:0000256" key="1">
    <source>
        <dbReference type="SAM" id="MobiDB-lite"/>
    </source>
</evidence>
<protein>
    <submittedName>
        <fullName evidence="2">Uncharacterized protein</fullName>
    </submittedName>
</protein>
<sequence length="60" mass="6624">MVTADTRYLPPERAERLLRAVEALLVEAAFRDVPWPWSPAPSATTPAEAPAPDRSRVARP</sequence>
<dbReference type="Proteomes" id="UP000319825">
    <property type="component" value="Unassembled WGS sequence"/>
</dbReference>
<accession>A0A562IFN3</accession>
<reference evidence="2 3" key="1">
    <citation type="submission" date="2019-07" db="EMBL/GenBank/DDBJ databases">
        <title>R&amp;d 2014.</title>
        <authorList>
            <person name="Klenk H.-P."/>
        </authorList>
    </citation>
    <scope>NUCLEOTIDE SEQUENCE [LARGE SCALE GENOMIC DNA]</scope>
    <source>
        <strain evidence="2 3">DSM 43868</strain>
    </source>
</reference>
<comment type="caution">
    <text evidence="2">The sequence shown here is derived from an EMBL/GenBank/DDBJ whole genome shotgun (WGS) entry which is preliminary data.</text>
</comment>
<gene>
    <name evidence="2" type="ORF">JD77_04716</name>
</gene>
<evidence type="ECO:0000313" key="2">
    <source>
        <dbReference type="EMBL" id="TWH69702.1"/>
    </source>
</evidence>
<evidence type="ECO:0000313" key="3">
    <source>
        <dbReference type="Proteomes" id="UP000319825"/>
    </source>
</evidence>
<name>A0A562IFN3_MICOL</name>
<feature type="region of interest" description="Disordered" evidence="1">
    <location>
        <begin position="35"/>
        <end position="60"/>
    </location>
</feature>
<feature type="compositionally biased region" description="Basic and acidic residues" evidence="1">
    <location>
        <begin position="51"/>
        <end position="60"/>
    </location>
</feature>